<protein>
    <submittedName>
        <fullName evidence="1">Integrase</fullName>
    </submittedName>
</protein>
<dbReference type="EMBL" id="LS398548">
    <property type="protein sequence ID" value="SPR16290.1"/>
    <property type="molecule type" value="Genomic_DNA"/>
</dbReference>
<gene>
    <name evidence="1" type="ORF">KARP_02182</name>
</gene>
<organism evidence="1 2">
    <name type="scientific">Orientia tsutsugamushi</name>
    <name type="common">Rickettsia tsutsugamushi</name>
    <dbReference type="NCBI Taxonomy" id="784"/>
    <lineage>
        <taxon>Bacteria</taxon>
        <taxon>Pseudomonadati</taxon>
        <taxon>Pseudomonadota</taxon>
        <taxon>Alphaproteobacteria</taxon>
        <taxon>Rickettsiales</taxon>
        <taxon>Rickettsiaceae</taxon>
        <taxon>Rickettsieae</taxon>
        <taxon>Orientia</taxon>
    </lineage>
</organism>
<dbReference type="Proteomes" id="UP000245243">
    <property type="component" value="Chromosome I"/>
</dbReference>
<reference evidence="2" key="1">
    <citation type="submission" date="2018-03" db="EMBL/GenBank/DDBJ databases">
        <authorList>
            <person name="Batty M. E."/>
            <person name="Batty M E."/>
        </authorList>
    </citation>
    <scope>NUCLEOTIDE SEQUENCE [LARGE SCALE GENOMIC DNA]</scope>
</reference>
<evidence type="ECO:0000313" key="1">
    <source>
        <dbReference type="EMBL" id="SPR16290.1"/>
    </source>
</evidence>
<dbReference type="AlphaFoldDB" id="A0A2U3RSU3"/>
<name>A0A2U3RSU3_ORITS</name>
<evidence type="ECO:0000313" key="2">
    <source>
        <dbReference type="Proteomes" id="UP000245243"/>
    </source>
</evidence>
<sequence length="47" mass="5414">MPSISSSSKFRKQLLNKINIPEGEKLLIIHDPDTIGLKLKISWIVRR</sequence>
<accession>A0A2U3RSU3</accession>
<proteinExistence type="predicted"/>